<dbReference type="Pfam" id="PF00069">
    <property type="entry name" value="Pkinase"/>
    <property type="match status" value="1"/>
</dbReference>
<evidence type="ECO:0000256" key="1">
    <source>
        <dbReference type="ARBA" id="ARBA00004479"/>
    </source>
</evidence>
<feature type="region of interest" description="Disordered" evidence="14">
    <location>
        <begin position="78"/>
        <end position="102"/>
    </location>
</feature>
<feature type="binding site" evidence="13">
    <location>
        <position position="372"/>
    </location>
    <ligand>
        <name>ATP</name>
        <dbReference type="ChEBI" id="CHEBI:30616"/>
    </ligand>
</feature>
<evidence type="ECO:0000313" key="16">
    <source>
        <dbReference type="EMBL" id="PWZ17520.1"/>
    </source>
</evidence>
<dbReference type="CDD" id="cd14066">
    <property type="entry name" value="STKc_IRAK"/>
    <property type="match status" value="1"/>
</dbReference>
<keyword evidence="4" id="KW-0808">Transferase</keyword>
<dbReference type="InterPro" id="IPR050528">
    <property type="entry name" value="L-type_Lectin-RKs"/>
</dbReference>
<dbReference type="InterPro" id="IPR000719">
    <property type="entry name" value="Prot_kinase_dom"/>
</dbReference>
<comment type="subcellular location">
    <subcellularLocation>
        <location evidence="1">Membrane</location>
        <topology evidence="1">Single-pass type I membrane protein</topology>
    </subcellularLocation>
</comment>
<comment type="caution">
    <text evidence="16">The sequence shown here is derived from an EMBL/GenBank/DDBJ whole genome shotgun (WGS) entry which is preliminary data.</text>
</comment>
<gene>
    <name evidence="16" type="primary">LECRK44</name>
    <name evidence="16" type="ORF">Zm00014a_025200</name>
</gene>
<dbReference type="InterPro" id="IPR011009">
    <property type="entry name" value="Kinase-like_dom_sf"/>
</dbReference>
<reference evidence="16 17" key="1">
    <citation type="journal article" date="2018" name="Nat. Genet.">
        <title>Extensive intraspecific gene order and gene structural variations between Mo17 and other maize genomes.</title>
        <authorList>
            <person name="Sun S."/>
            <person name="Zhou Y."/>
            <person name="Chen J."/>
            <person name="Shi J."/>
            <person name="Zhao H."/>
            <person name="Zhao H."/>
            <person name="Song W."/>
            <person name="Zhang M."/>
            <person name="Cui Y."/>
            <person name="Dong X."/>
            <person name="Liu H."/>
            <person name="Ma X."/>
            <person name="Jiao Y."/>
            <person name="Wang B."/>
            <person name="Wei X."/>
            <person name="Stein J.C."/>
            <person name="Glaubitz J.C."/>
            <person name="Lu F."/>
            <person name="Yu G."/>
            <person name="Liang C."/>
            <person name="Fengler K."/>
            <person name="Li B."/>
            <person name="Rafalski A."/>
            <person name="Schnable P.S."/>
            <person name="Ware D.H."/>
            <person name="Buckler E.S."/>
            <person name="Lai J."/>
        </authorList>
    </citation>
    <scope>NUCLEOTIDE SEQUENCE [LARGE SCALE GENOMIC DNA]</scope>
    <source>
        <strain evidence="17">cv. Missouri 17</strain>
        <tissue evidence="16">Seedling</tissue>
    </source>
</reference>
<evidence type="ECO:0000256" key="11">
    <source>
        <dbReference type="ARBA" id="ARBA00022989"/>
    </source>
</evidence>
<dbReference type="PANTHER" id="PTHR27007">
    <property type="match status" value="1"/>
</dbReference>
<evidence type="ECO:0000256" key="9">
    <source>
        <dbReference type="ARBA" id="ARBA00022777"/>
    </source>
</evidence>
<keyword evidence="11" id="KW-1133">Transmembrane helix</keyword>
<dbReference type="Proteomes" id="UP000251960">
    <property type="component" value="Chromosome 6"/>
</dbReference>
<evidence type="ECO:0000256" key="3">
    <source>
        <dbReference type="ARBA" id="ARBA00010217"/>
    </source>
</evidence>
<comment type="similarity">
    <text evidence="2">In the N-terminal section; belongs to the leguminous lectin family.</text>
</comment>
<dbReference type="Pfam" id="PF00139">
    <property type="entry name" value="Lectin_legB"/>
    <property type="match status" value="1"/>
</dbReference>
<comment type="similarity">
    <text evidence="3">In the C-terminal section; belongs to the protein kinase superfamily. Ser/Thr protein kinase family.</text>
</comment>
<keyword evidence="16" id="KW-0675">Receptor</keyword>
<evidence type="ECO:0000256" key="6">
    <source>
        <dbReference type="ARBA" id="ARBA00022729"/>
    </source>
</evidence>
<accession>A0A3L6E9N2</accession>
<evidence type="ECO:0000313" key="17">
    <source>
        <dbReference type="Proteomes" id="UP000251960"/>
    </source>
</evidence>
<dbReference type="InterPro" id="IPR013320">
    <property type="entry name" value="ConA-like_dom_sf"/>
</dbReference>
<dbReference type="SMART" id="SM00220">
    <property type="entry name" value="S_TKc"/>
    <property type="match status" value="1"/>
</dbReference>
<evidence type="ECO:0000256" key="10">
    <source>
        <dbReference type="ARBA" id="ARBA00022840"/>
    </source>
</evidence>
<dbReference type="GO" id="GO:0005524">
    <property type="term" value="F:ATP binding"/>
    <property type="evidence" value="ECO:0007669"/>
    <property type="project" value="UniProtKB-UniRule"/>
</dbReference>
<protein>
    <submittedName>
        <fullName evidence="16">L-type lectin-domain containing receptor kinase IV.4</fullName>
    </submittedName>
</protein>
<dbReference type="FunFam" id="3.30.200.20:FF:000178">
    <property type="entry name" value="serine/threonine-protein kinase PBS1-like"/>
    <property type="match status" value="1"/>
</dbReference>
<dbReference type="InterPro" id="IPR017441">
    <property type="entry name" value="Protein_kinase_ATP_BS"/>
</dbReference>
<evidence type="ECO:0000256" key="8">
    <source>
        <dbReference type="ARBA" id="ARBA00022741"/>
    </source>
</evidence>
<keyword evidence="6" id="KW-0732">Signal</keyword>
<evidence type="ECO:0000256" key="5">
    <source>
        <dbReference type="ARBA" id="ARBA00022692"/>
    </source>
</evidence>
<evidence type="ECO:0000259" key="15">
    <source>
        <dbReference type="PROSITE" id="PS50011"/>
    </source>
</evidence>
<proteinExistence type="inferred from homology"/>
<dbReference type="GO" id="GO:0030246">
    <property type="term" value="F:carbohydrate binding"/>
    <property type="evidence" value="ECO:0007669"/>
    <property type="project" value="UniProtKB-KW"/>
</dbReference>
<dbReference type="Gene3D" id="2.60.120.200">
    <property type="match status" value="1"/>
</dbReference>
<dbReference type="CDD" id="cd06899">
    <property type="entry name" value="lectin_legume_LecRK_Arcelin_ConA"/>
    <property type="match status" value="1"/>
</dbReference>
<dbReference type="InterPro" id="IPR001220">
    <property type="entry name" value="Legume_lectin_dom"/>
</dbReference>
<evidence type="ECO:0000256" key="2">
    <source>
        <dbReference type="ARBA" id="ARBA00008536"/>
    </source>
</evidence>
<keyword evidence="12" id="KW-0472">Membrane</keyword>
<dbReference type="PROSITE" id="PS00107">
    <property type="entry name" value="PROTEIN_KINASE_ATP"/>
    <property type="match status" value="1"/>
</dbReference>
<dbReference type="Gene3D" id="1.10.510.10">
    <property type="entry name" value="Transferase(Phosphotransferase) domain 1"/>
    <property type="match status" value="1"/>
</dbReference>
<keyword evidence="7 16" id="KW-0430">Lectin</keyword>
<keyword evidence="8 13" id="KW-0547">Nucleotide-binding</keyword>
<evidence type="ECO:0000256" key="14">
    <source>
        <dbReference type="SAM" id="MobiDB-lite"/>
    </source>
</evidence>
<organism evidence="16 17">
    <name type="scientific">Zea mays</name>
    <name type="common">Maize</name>
    <dbReference type="NCBI Taxonomy" id="4577"/>
    <lineage>
        <taxon>Eukaryota</taxon>
        <taxon>Viridiplantae</taxon>
        <taxon>Streptophyta</taxon>
        <taxon>Embryophyta</taxon>
        <taxon>Tracheophyta</taxon>
        <taxon>Spermatophyta</taxon>
        <taxon>Magnoliopsida</taxon>
        <taxon>Liliopsida</taxon>
        <taxon>Poales</taxon>
        <taxon>Poaceae</taxon>
        <taxon>PACMAD clade</taxon>
        <taxon>Panicoideae</taxon>
        <taxon>Andropogonodae</taxon>
        <taxon>Andropogoneae</taxon>
        <taxon>Tripsacinae</taxon>
        <taxon>Zea</taxon>
    </lineage>
</organism>
<dbReference type="PROSITE" id="PS50011">
    <property type="entry name" value="PROTEIN_KINASE_DOM"/>
    <property type="match status" value="1"/>
</dbReference>
<keyword evidence="9 16" id="KW-0418">Kinase</keyword>
<dbReference type="InterPro" id="IPR008271">
    <property type="entry name" value="Ser/Thr_kinase_AS"/>
</dbReference>
<feature type="domain" description="Protein kinase" evidence="15">
    <location>
        <begin position="342"/>
        <end position="624"/>
    </location>
</feature>
<keyword evidence="10 13" id="KW-0067">ATP-binding</keyword>
<dbReference type="EMBL" id="NCVQ01000007">
    <property type="protein sequence ID" value="PWZ17520.1"/>
    <property type="molecule type" value="Genomic_DNA"/>
</dbReference>
<evidence type="ECO:0000256" key="7">
    <source>
        <dbReference type="ARBA" id="ARBA00022734"/>
    </source>
</evidence>
<evidence type="ECO:0000256" key="4">
    <source>
        <dbReference type="ARBA" id="ARBA00022679"/>
    </source>
</evidence>
<evidence type="ECO:0000256" key="12">
    <source>
        <dbReference type="ARBA" id="ARBA00023136"/>
    </source>
</evidence>
<dbReference type="GO" id="GO:0016020">
    <property type="term" value="C:membrane"/>
    <property type="evidence" value="ECO:0007669"/>
    <property type="project" value="UniProtKB-SubCell"/>
</dbReference>
<dbReference type="Gene3D" id="3.30.200.20">
    <property type="entry name" value="Phosphorylase Kinase, domain 1"/>
    <property type="match status" value="1"/>
</dbReference>
<sequence length="674" mass="73945">MDSQASVTGDGLLRLTYGIDTQGHAFHPSPLNFTNPNSSSSVPSSSFSATFVFAIVSLYNDSSSDGLAFVLSPTKDLLPTSSGSGSDSTEEGRYMGLPDPNSTVVGNRRPNRFLAIELDTMQNSEVQDIDNNHIGIDTNSLVSVASTTAGYYTSAGEFHSLSLSSGEPMQVWVDYESNHSRLDVTVAPYYQSCTKPSLPLLSVICDLSSVLPPSSGAYAGFSAATPRLWEAVFTRHCILGWSFKMNGEAATLNYSALSLKAVQELVQQNQPPHHPLPSSSYKTVLRALVVPALVITMGVCAIIMKLLMDAVASSRKAEIEWEKEYGPPSFTYKDLSAATSGFKDKMLLGRGGFGSVFRGVLRHSKQMMVAIKRVSPESKQGMKEFIAEIVILGHLRHRNLVPLIGYCRHKGELLLVYDYMPNGSLDYHLHTTTPGHKNNRIDLQWAQRMHIVRGIASGLFYLHEDWEQVVIHRDIKTSNVLLDSEMNARIGDFGLARSHDHGADAHTTRVAGTWGYIAPELARLGKATKATDVFAFGVLMMEVVCGRRPIWVDKASREPHALADWVLAAWRDGSIADAAVDPRLDGYIEEEVDLVLKLGLLCSHPSPHVRPRMRLVMQYLHGDAPLPAHLQAADTFHTIGLQQSKQLQQCRLVASRTRPMSCPLTTITDLSSGR</sequence>
<dbReference type="AlphaFoldDB" id="A0A3L6E9N2"/>
<dbReference type="ExpressionAtlas" id="A0A3L6E9N2">
    <property type="expression patterns" value="baseline and differential"/>
</dbReference>
<dbReference type="PROSITE" id="PS00108">
    <property type="entry name" value="PROTEIN_KINASE_ST"/>
    <property type="match status" value="1"/>
</dbReference>
<dbReference type="SUPFAM" id="SSF56112">
    <property type="entry name" value="Protein kinase-like (PK-like)"/>
    <property type="match status" value="1"/>
</dbReference>
<evidence type="ECO:0000256" key="13">
    <source>
        <dbReference type="PROSITE-ProRule" id="PRU10141"/>
    </source>
</evidence>
<name>A0A3L6E9N2_MAIZE</name>
<keyword evidence="5" id="KW-0812">Transmembrane</keyword>
<dbReference type="SUPFAM" id="SSF49899">
    <property type="entry name" value="Concanavalin A-like lectins/glucanases"/>
    <property type="match status" value="1"/>
</dbReference>
<dbReference type="GO" id="GO:0004672">
    <property type="term" value="F:protein kinase activity"/>
    <property type="evidence" value="ECO:0007669"/>
    <property type="project" value="InterPro"/>
</dbReference>
<dbReference type="FunFam" id="1.10.510.10:FF:000517">
    <property type="entry name" value="Putative receptor kinase Lecrk"/>
    <property type="match status" value="1"/>
</dbReference>